<reference evidence="1 2" key="1">
    <citation type="submission" date="2016-08" db="EMBL/GenBank/DDBJ databases">
        <authorList>
            <person name="Seilhamer J.J."/>
        </authorList>
    </citation>
    <scope>NUCLEOTIDE SEQUENCE [LARGE SCALE GENOMIC DNA]</scope>
    <source>
        <strain evidence="1 2">SDA_GO95</strain>
    </source>
</reference>
<protein>
    <submittedName>
        <fullName evidence="1">Uncharacterized protein</fullName>
    </submittedName>
</protein>
<dbReference type="AlphaFoldDB" id="A0A1G4EP14"/>
<evidence type="ECO:0000313" key="1">
    <source>
        <dbReference type="EMBL" id="SCB68837.1"/>
    </source>
</evidence>
<dbReference type="Proteomes" id="UP000195696">
    <property type="component" value="Unassembled WGS sequence"/>
</dbReference>
<dbReference type="EMBL" id="FMAK01000034">
    <property type="protein sequence ID" value="SCB68837.1"/>
    <property type="molecule type" value="Genomic_DNA"/>
</dbReference>
<name>A0A1G4EP14_BACMY</name>
<proteinExistence type="predicted"/>
<sequence>MGKYVPLKFLFNKELAEKMADSICKHEPNFSKKNL</sequence>
<evidence type="ECO:0000313" key="2">
    <source>
        <dbReference type="Proteomes" id="UP000195696"/>
    </source>
</evidence>
<accession>A0A1G4EP14</accession>
<gene>
    <name evidence="1" type="ORF">BWGO95_02984</name>
</gene>
<organism evidence="1 2">
    <name type="scientific">Bacillus mycoides</name>
    <dbReference type="NCBI Taxonomy" id="1405"/>
    <lineage>
        <taxon>Bacteria</taxon>
        <taxon>Bacillati</taxon>
        <taxon>Bacillota</taxon>
        <taxon>Bacilli</taxon>
        <taxon>Bacillales</taxon>
        <taxon>Bacillaceae</taxon>
        <taxon>Bacillus</taxon>
        <taxon>Bacillus cereus group</taxon>
    </lineage>
</organism>